<gene>
    <name evidence="3" type="ORF">DDK22_11660</name>
</gene>
<reference evidence="3 4" key="1">
    <citation type="submission" date="2018-04" db="EMBL/GenBank/DDBJ databases">
        <title>Cupriavidus necator CR12 genome sequencing and assembly.</title>
        <authorList>
            <person name="Ben Fekih I."/>
            <person name="Mazhar H.S."/>
            <person name="Bello S.K."/>
            <person name="Rensing C."/>
        </authorList>
    </citation>
    <scope>NUCLEOTIDE SEQUENCE [LARGE SCALE GENOMIC DNA]</scope>
    <source>
        <strain evidence="3 4">CR12</strain>
    </source>
</reference>
<accession>A0A367PKE9</accession>
<dbReference type="RefSeq" id="WP_114132095.1">
    <property type="nucleotide sequence ID" value="NZ_CP068436.1"/>
</dbReference>
<comment type="similarity">
    <text evidence="1">Belongs to the universal stress protein A family.</text>
</comment>
<sequence>MYRRILLAIDGSRSSLNALEQAVSMALATHAEVSAMFVVDDSDLFFEIRPGYRPWLMADIIAYGKQVLARAGERLSAAGVRWSSRLAETPGTPAKVAEAIVAEADHWSADLIVMGTHGHRGVRLMVLGSVSEHVVSKTVRPVLLVRQQSGSDSP</sequence>
<dbReference type="InterPro" id="IPR006015">
    <property type="entry name" value="Universal_stress_UspA"/>
</dbReference>
<dbReference type="InterPro" id="IPR014729">
    <property type="entry name" value="Rossmann-like_a/b/a_fold"/>
</dbReference>
<evidence type="ECO:0000256" key="1">
    <source>
        <dbReference type="ARBA" id="ARBA00008791"/>
    </source>
</evidence>
<proteinExistence type="inferred from homology"/>
<dbReference type="Proteomes" id="UP000253501">
    <property type="component" value="Unassembled WGS sequence"/>
</dbReference>
<dbReference type="Pfam" id="PF00582">
    <property type="entry name" value="Usp"/>
    <property type="match status" value="1"/>
</dbReference>
<dbReference type="PANTHER" id="PTHR46268:SF15">
    <property type="entry name" value="UNIVERSAL STRESS PROTEIN HP_0031"/>
    <property type="match status" value="1"/>
</dbReference>
<dbReference type="PANTHER" id="PTHR46268">
    <property type="entry name" value="STRESS RESPONSE PROTEIN NHAX"/>
    <property type="match status" value="1"/>
</dbReference>
<evidence type="ECO:0000313" key="3">
    <source>
        <dbReference type="EMBL" id="RCJ08288.1"/>
    </source>
</evidence>
<comment type="caution">
    <text evidence="3">The sequence shown here is derived from an EMBL/GenBank/DDBJ whole genome shotgun (WGS) entry which is preliminary data.</text>
</comment>
<protein>
    <submittedName>
        <fullName evidence="3">Universal stress protein</fullName>
    </submittedName>
</protein>
<dbReference type="PRINTS" id="PR01438">
    <property type="entry name" value="UNVRSLSTRESS"/>
</dbReference>
<dbReference type="SUPFAM" id="SSF52402">
    <property type="entry name" value="Adenine nucleotide alpha hydrolases-like"/>
    <property type="match status" value="1"/>
</dbReference>
<dbReference type="InterPro" id="IPR006016">
    <property type="entry name" value="UspA"/>
</dbReference>
<evidence type="ECO:0000313" key="4">
    <source>
        <dbReference type="Proteomes" id="UP000253501"/>
    </source>
</evidence>
<feature type="domain" description="UspA" evidence="2">
    <location>
        <begin position="1"/>
        <end position="146"/>
    </location>
</feature>
<organism evidence="3 4">
    <name type="scientific">Cupriavidus necator</name>
    <name type="common">Alcaligenes eutrophus</name>
    <name type="synonym">Ralstonia eutropha</name>
    <dbReference type="NCBI Taxonomy" id="106590"/>
    <lineage>
        <taxon>Bacteria</taxon>
        <taxon>Pseudomonadati</taxon>
        <taxon>Pseudomonadota</taxon>
        <taxon>Betaproteobacteria</taxon>
        <taxon>Burkholderiales</taxon>
        <taxon>Burkholderiaceae</taxon>
        <taxon>Cupriavidus</taxon>
    </lineage>
</organism>
<dbReference type="EMBL" id="QDHA01000026">
    <property type="protein sequence ID" value="RCJ08288.1"/>
    <property type="molecule type" value="Genomic_DNA"/>
</dbReference>
<dbReference type="AlphaFoldDB" id="A0A367PKE9"/>
<dbReference type="CDD" id="cd00293">
    <property type="entry name" value="USP-like"/>
    <property type="match status" value="1"/>
</dbReference>
<evidence type="ECO:0000259" key="2">
    <source>
        <dbReference type="Pfam" id="PF00582"/>
    </source>
</evidence>
<name>A0A367PKE9_CUPNE</name>
<dbReference type="Gene3D" id="3.40.50.620">
    <property type="entry name" value="HUPs"/>
    <property type="match status" value="1"/>
</dbReference>